<sequence length="214" mass="23884">MTLTRFQSMKMFSDAKKISYSGLFGMPELRWLSKVSEADFRPTRAEASEMFLDAFKIDANVLSETTDGRQSNCPRAYGDKPAAETSGQPDITLAPATLDSFPTGPLQDTEPTILHTYTRHDLAATPEAFETRSLDFGYSWTEHSEWTFSLDGLGPQYGSSADFDQRTDLVDGEMLGTSLVDAEADQEEILAFLGCWEWNSDSSESSDTSWPYYN</sequence>
<feature type="region of interest" description="Disordered" evidence="1">
    <location>
        <begin position="65"/>
        <end position="88"/>
    </location>
</feature>
<evidence type="ECO:0000256" key="1">
    <source>
        <dbReference type="SAM" id="MobiDB-lite"/>
    </source>
</evidence>
<reference evidence="2 3" key="1">
    <citation type="submission" date="2015-06" db="EMBL/GenBank/DDBJ databases">
        <title>Survival trade-offs in plant roots during colonization by closely related pathogenic and mutualistic fungi.</title>
        <authorList>
            <person name="Hacquard S."/>
            <person name="Kracher B."/>
            <person name="Hiruma K."/>
            <person name="Weinman A."/>
            <person name="Muench P."/>
            <person name="Garrido Oter R."/>
            <person name="Ver Loren van Themaat E."/>
            <person name="Dallerey J.-F."/>
            <person name="Damm U."/>
            <person name="Henrissat B."/>
            <person name="Lespinet O."/>
            <person name="Thon M."/>
            <person name="Kemen E."/>
            <person name="McHardy A.C."/>
            <person name="Schulze-Lefert P."/>
            <person name="O'Connell R.J."/>
        </authorList>
    </citation>
    <scope>NUCLEOTIDE SEQUENCE [LARGE SCALE GENOMIC DNA]</scope>
    <source>
        <strain evidence="2 3">MAFF 238704</strain>
    </source>
</reference>
<organism evidence="2 3">
    <name type="scientific">Colletotrichum incanum</name>
    <name type="common">Soybean anthracnose fungus</name>
    <dbReference type="NCBI Taxonomy" id="1573173"/>
    <lineage>
        <taxon>Eukaryota</taxon>
        <taxon>Fungi</taxon>
        <taxon>Dikarya</taxon>
        <taxon>Ascomycota</taxon>
        <taxon>Pezizomycotina</taxon>
        <taxon>Sordariomycetes</taxon>
        <taxon>Hypocreomycetidae</taxon>
        <taxon>Glomerellales</taxon>
        <taxon>Glomerellaceae</taxon>
        <taxon>Colletotrichum</taxon>
        <taxon>Colletotrichum spaethianum species complex</taxon>
    </lineage>
</organism>
<dbReference type="Proteomes" id="UP000076584">
    <property type="component" value="Unassembled WGS sequence"/>
</dbReference>
<proteinExistence type="predicted"/>
<protein>
    <submittedName>
        <fullName evidence="2">Uncharacterized protein</fullName>
    </submittedName>
</protein>
<accession>A0A166LAA8</accession>
<keyword evidence="3" id="KW-1185">Reference proteome</keyword>
<evidence type="ECO:0000313" key="2">
    <source>
        <dbReference type="EMBL" id="KZL63286.1"/>
    </source>
</evidence>
<comment type="caution">
    <text evidence="2">The sequence shown here is derived from an EMBL/GenBank/DDBJ whole genome shotgun (WGS) entry which is preliminary data.</text>
</comment>
<dbReference type="AlphaFoldDB" id="A0A166LAA8"/>
<evidence type="ECO:0000313" key="3">
    <source>
        <dbReference type="Proteomes" id="UP000076584"/>
    </source>
</evidence>
<name>A0A166LAA8_COLIC</name>
<dbReference type="EMBL" id="LFIW01002831">
    <property type="protein sequence ID" value="KZL63286.1"/>
    <property type="molecule type" value="Genomic_DNA"/>
</dbReference>
<gene>
    <name evidence="2" type="ORF">CI238_11981</name>
</gene>